<name>A0ABV7C0I7_9PROT</name>
<evidence type="ECO:0000313" key="12">
    <source>
        <dbReference type="Proteomes" id="UP001595420"/>
    </source>
</evidence>
<dbReference type="RefSeq" id="WP_216838110.1">
    <property type="nucleotide sequence ID" value="NZ_JAFNJS010000005.1"/>
</dbReference>
<feature type="transmembrane region" description="Helical" evidence="9">
    <location>
        <begin position="136"/>
        <end position="155"/>
    </location>
</feature>
<feature type="transmembrane region" description="Helical" evidence="9">
    <location>
        <begin position="55"/>
        <end position="72"/>
    </location>
</feature>
<evidence type="ECO:0000259" key="10">
    <source>
        <dbReference type="Pfam" id="PF04290"/>
    </source>
</evidence>
<comment type="subunit">
    <text evidence="9">The complex comprises the extracytoplasmic solute receptor protein and the two transmembrane proteins.</text>
</comment>
<dbReference type="Pfam" id="PF04290">
    <property type="entry name" value="DctQ"/>
    <property type="match status" value="1"/>
</dbReference>
<keyword evidence="5 9" id="KW-0812">Transmembrane</keyword>
<sequence>MAALSRAADAIDGFVDRVGQVSALAVAALVVVMAGNVLLRYGFSLGSVWAQELEWHLMSPIALFGAAYALRHGEHVRVDVLYAGFSERNKARVDVLAGVAGMVVCVLVIQLSWRYVLQSWGQDEGSANPGGIPARYLLKAFIPAGFALLLLQFVAETFRALSRLR</sequence>
<accession>A0ABV7C0I7</accession>
<feature type="domain" description="Tripartite ATP-independent periplasmic transporters DctQ component" evidence="10">
    <location>
        <begin position="29"/>
        <end position="162"/>
    </location>
</feature>
<keyword evidence="3" id="KW-1003">Cell membrane</keyword>
<evidence type="ECO:0000256" key="6">
    <source>
        <dbReference type="ARBA" id="ARBA00022989"/>
    </source>
</evidence>
<dbReference type="Proteomes" id="UP001595420">
    <property type="component" value="Unassembled WGS sequence"/>
</dbReference>
<organism evidence="11 12">
    <name type="scientific">Falsiroseomonas tokyonensis</name>
    <dbReference type="NCBI Taxonomy" id="430521"/>
    <lineage>
        <taxon>Bacteria</taxon>
        <taxon>Pseudomonadati</taxon>
        <taxon>Pseudomonadota</taxon>
        <taxon>Alphaproteobacteria</taxon>
        <taxon>Acetobacterales</taxon>
        <taxon>Roseomonadaceae</taxon>
        <taxon>Falsiroseomonas</taxon>
    </lineage>
</organism>
<protein>
    <recommendedName>
        <fullName evidence="9">TRAP transporter small permease protein</fullName>
    </recommendedName>
</protein>
<keyword evidence="12" id="KW-1185">Reference proteome</keyword>
<proteinExistence type="inferred from homology"/>
<comment type="subcellular location">
    <subcellularLocation>
        <location evidence="1 9">Cell inner membrane</location>
        <topology evidence="1 9">Multi-pass membrane protein</topology>
    </subcellularLocation>
</comment>
<evidence type="ECO:0000256" key="9">
    <source>
        <dbReference type="RuleBase" id="RU369079"/>
    </source>
</evidence>
<comment type="similarity">
    <text evidence="8 9">Belongs to the TRAP transporter small permease family.</text>
</comment>
<evidence type="ECO:0000256" key="5">
    <source>
        <dbReference type="ARBA" id="ARBA00022692"/>
    </source>
</evidence>
<keyword evidence="6 9" id="KW-1133">Transmembrane helix</keyword>
<keyword evidence="2 9" id="KW-0813">Transport</keyword>
<evidence type="ECO:0000256" key="2">
    <source>
        <dbReference type="ARBA" id="ARBA00022448"/>
    </source>
</evidence>
<keyword evidence="7 9" id="KW-0472">Membrane</keyword>
<reference evidence="12" key="1">
    <citation type="journal article" date="2019" name="Int. J. Syst. Evol. Microbiol.">
        <title>The Global Catalogue of Microorganisms (GCM) 10K type strain sequencing project: providing services to taxonomists for standard genome sequencing and annotation.</title>
        <authorList>
            <consortium name="The Broad Institute Genomics Platform"/>
            <consortium name="The Broad Institute Genome Sequencing Center for Infectious Disease"/>
            <person name="Wu L."/>
            <person name="Ma J."/>
        </authorList>
    </citation>
    <scope>NUCLEOTIDE SEQUENCE [LARGE SCALE GENOMIC DNA]</scope>
    <source>
        <strain evidence="12">CGMCC 1.16855</strain>
    </source>
</reference>
<evidence type="ECO:0000313" key="11">
    <source>
        <dbReference type="EMBL" id="MFC3002054.1"/>
    </source>
</evidence>
<evidence type="ECO:0000256" key="8">
    <source>
        <dbReference type="ARBA" id="ARBA00038436"/>
    </source>
</evidence>
<dbReference type="InterPro" id="IPR055348">
    <property type="entry name" value="DctQ"/>
</dbReference>
<evidence type="ECO:0000256" key="7">
    <source>
        <dbReference type="ARBA" id="ARBA00023136"/>
    </source>
</evidence>
<dbReference type="InterPro" id="IPR007387">
    <property type="entry name" value="TRAP_DctQ"/>
</dbReference>
<dbReference type="PANTHER" id="PTHR35011">
    <property type="entry name" value="2,3-DIKETO-L-GULONATE TRAP TRANSPORTER SMALL PERMEASE PROTEIN YIAM"/>
    <property type="match status" value="1"/>
</dbReference>
<dbReference type="EMBL" id="JBHRSB010000005">
    <property type="protein sequence ID" value="MFC3002054.1"/>
    <property type="molecule type" value="Genomic_DNA"/>
</dbReference>
<comment type="caution">
    <text evidence="11">The sequence shown here is derived from an EMBL/GenBank/DDBJ whole genome shotgun (WGS) entry which is preliminary data.</text>
</comment>
<evidence type="ECO:0000256" key="3">
    <source>
        <dbReference type="ARBA" id="ARBA00022475"/>
    </source>
</evidence>
<keyword evidence="4 9" id="KW-0997">Cell inner membrane</keyword>
<feature type="transmembrane region" description="Helical" evidence="9">
    <location>
        <begin position="21"/>
        <end position="43"/>
    </location>
</feature>
<dbReference type="PANTHER" id="PTHR35011:SF4">
    <property type="entry name" value="SLL1102 PROTEIN"/>
    <property type="match status" value="1"/>
</dbReference>
<gene>
    <name evidence="11" type="ORF">ACFOD3_19270</name>
</gene>
<feature type="transmembrane region" description="Helical" evidence="9">
    <location>
        <begin position="93"/>
        <end position="116"/>
    </location>
</feature>
<comment type="function">
    <text evidence="9">Part of the tripartite ATP-independent periplasmic (TRAP) transport system.</text>
</comment>
<evidence type="ECO:0000256" key="1">
    <source>
        <dbReference type="ARBA" id="ARBA00004429"/>
    </source>
</evidence>
<evidence type="ECO:0000256" key="4">
    <source>
        <dbReference type="ARBA" id="ARBA00022519"/>
    </source>
</evidence>